<reference evidence="2" key="2">
    <citation type="journal article" date="2015" name="Data Brief">
        <title>Shoot transcriptome of the giant reed, Arundo donax.</title>
        <authorList>
            <person name="Barrero R.A."/>
            <person name="Guerrero F.D."/>
            <person name="Moolhuijzen P."/>
            <person name="Goolsby J.A."/>
            <person name="Tidwell J."/>
            <person name="Bellgard S.E."/>
            <person name="Bellgard M.I."/>
        </authorList>
    </citation>
    <scope>NUCLEOTIDE SEQUENCE</scope>
    <source>
        <tissue evidence="2">Shoot tissue taken approximately 20 cm above the soil surface</tissue>
    </source>
</reference>
<accession>A0A0A9AIE9</accession>
<dbReference type="AlphaFoldDB" id="A0A0A9AIE9"/>
<keyword evidence="1" id="KW-0472">Membrane</keyword>
<name>A0A0A9AIE9_ARUDO</name>
<protein>
    <submittedName>
        <fullName evidence="2">Uncharacterized protein</fullName>
    </submittedName>
</protein>
<proteinExistence type="predicted"/>
<keyword evidence="1" id="KW-1133">Transmembrane helix</keyword>
<keyword evidence="1" id="KW-0812">Transmembrane</keyword>
<evidence type="ECO:0000256" key="1">
    <source>
        <dbReference type="SAM" id="Phobius"/>
    </source>
</evidence>
<dbReference type="EMBL" id="GBRH01248297">
    <property type="protein sequence ID" value="JAD49598.1"/>
    <property type="molecule type" value="Transcribed_RNA"/>
</dbReference>
<sequence length="34" mass="3595">MRAASKFMHPVICSCGLVVVVYGLMGVGDIWAAL</sequence>
<reference evidence="2" key="1">
    <citation type="submission" date="2014-09" db="EMBL/GenBank/DDBJ databases">
        <authorList>
            <person name="Magalhaes I.L.F."/>
            <person name="Oliveira U."/>
            <person name="Santos F.R."/>
            <person name="Vidigal T.H.D.A."/>
            <person name="Brescovit A.D."/>
            <person name="Santos A.J."/>
        </authorList>
    </citation>
    <scope>NUCLEOTIDE SEQUENCE</scope>
    <source>
        <tissue evidence="2">Shoot tissue taken approximately 20 cm above the soil surface</tissue>
    </source>
</reference>
<organism evidence="2">
    <name type="scientific">Arundo donax</name>
    <name type="common">Giant reed</name>
    <name type="synonym">Donax arundinaceus</name>
    <dbReference type="NCBI Taxonomy" id="35708"/>
    <lineage>
        <taxon>Eukaryota</taxon>
        <taxon>Viridiplantae</taxon>
        <taxon>Streptophyta</taxon>
        <taxon>Embryophyta</taxon>
        <taxon>Tracheophyta</taxon>
        <taxon>Spermatophyta</taxon>
        <taxon>Magnoliopsida</taxon>
        <taxon>Liliopsida</taxon>
        <taxon>Poales</taxon>
        <taxon>Poaceae</taxon>
        <taxon>PACMAD clade</taxon>
        <taxon>Arundinoideae</taxon>
        <taxon>Arundineae</taxon>
        <taxon>Arundo</taxon>
    </lineage>
</organism>
<evidence type="ECO:0000313" key="2">
    <source>
        <dbReference type="EMBL" id="JAD49598.1"/>
    </source>
</evidence>
<feature type="transmembrane region" description="Helical" evidence="1">
    <location>
        <begin position="12"/>
        <end position="33"/>
    </location>
</feature>